<organism evidence="1">
    <name type="scientific">Serratia marcescens</name>
    <dbReference type="NCBI Taxonomy" id="615"/>
    <lineage>
        <taxon>Bacteria</taxon>
        <taxon>Pseudomonadati</taxon>
        <taxon>Pseudomonadota</taxon>
        <taxon>Gammaproteobacteria</taxon>
        <taxon>Enterobacterales</taxon>
        <taxon>Yersiniaceae</taxon>
        <taxon>Serratia</taxon>
    </lineage>
</organism>
<dbReference type="AlphaFoldDB" id="A0A9X8VLW1"/>
<gene>
    <name evidence="1" type="ORF">E0L31_01805</name>
</gene>
<accession>A0A9X8VLW1</accession>
<dbReference type="InterPro" id="IPR047666">
    <property type="entry name" value="ANR_neg_reg"/>
</dbReference>
<dbReference type="Pfam" id="PF06069">
    <property type="entry name" value="PerC"/>
    <property type="match status" value="1"/>
</dbReference>
<name>A0A9X8VLW1_SERMA</name>
<proteinExistence type="predicted"/>
<reference evidence="1" key="1">
    <citation type="submission" date="2019-03" db="EMBL/GenBank/DDBJ databases">
        <title>Serratia marcescens strain N2 draft genome.</title>
        <authorList>
            <person name="Yassin A."/>
            <person name="El-Kenawy N."/>
            <person name="Youssef N.H."/>
        </authorList>
    </citation>
    <scope>NUCLEOTIDE SEQUENCE [LARGE SCALE GENOMIC DNA]</scope>
    <source>
        <strain evidence="1">N2</strain>
    </source>
</reference>
<evidence type="ECO:0000313" key="1">
    <source>
        <dbReference type="EMBL" id="TFV51945.1"/>
    </source>
</evidence>
<protein>
    <submittedName>
        <fullName evidence="1">ANR family transcriptional regulator</fullName>
    </submittedName>
</protein>
<dbReference type="EMBL" id="SPSG01000189">
    <property type="protein sequence ID" value="TFV51945.1"/>
    <property type="molecule type" value="Genomic_DNA"/>
</dbReference>
<comment type="caution">
    <text evidence="1">The sequence shown here is derived from an EMBL/GenBank/DDBJ whole genome shotgun (WGS) entry which is preliminary data.</text>
</comment>
<sequence length="94" mass="10231">MAMTATSADTCAELAGVAETLLGDDSARRWFLAQSQKAAALERGGAYYQASEVWGECRVLAATSVERFWCEVRQARCLKQASGVNAVHRRGHQP</sequence>
<dbReference type="InterPro" id="IPR024684">
    <property type="entry name" value="Tscrpt_act_PerC/SfV_Orf40"/>
</dbReference>
<dbReference type="NCBIfam" id="NF033650">
    <property type="entry name" value="ANR_neg_reg"/>
    <property type="match status" value="1"/>
</dbReference>